<dbReference type="Gene3D" id="1.20.5.340">
    <property type="match status" value="1"/>
</dbReference>
<protein>
    <submittedName>
        <fullName evidence="3">Uncharacterized protein</fullName>
    </submittedName>
</protein>
<feature type="region of interest" description="Disordered" evidence="2">
    <location>
        <begin position="141"/>
        <end position="172"/>
    </location>
</feature>
<evidence type="ECO:0000256" key="2">
    <source>
        <dbReference type="SAM" id="MobiDB-lite"/>
    </source>
</evidence>
<dbReference type="AlphaFoldDB" id="A0A426Y2C0"/>
<dbReference type="EMBL" id="AMZH03015523">
    <property type="protein sequence ID" value="RRT45919.1"/>
    <property type="molecule type" value="Genomic_DNA"/>
</dbReference>
<evidence type="ECO:0000313" key="3">
    <source>
        <dbReference type="EMBL" id="RRT45919.1"/>
    </source>
</evidence>
<gene>
    <name evidence="3" type="ORF">B296_00021519</name>
</gene>
<evidence type="ECO:0000313" key="4">
    <source>
        <dbReference type="Proteomes" id="UP000287651"/>
    </source>
</evidence>
<proteinExistence type="predicted"/>
<feature type="coiled-coil region" evidence="1">
    <location>
        <begin position="16"/>
        <end position="57"/>
    </location>
</feature>
<organism evidence="3 4">
    <name type="scientific">Ensete ventricosum</name>
    <name type="common">Abyssinian banana</name>
    <name type="synonym">Musa ensete</name>
    <dbReference type="NCBI Taxonomy" id="4639"/>
    <lineage>
        <taxon>Eukaryota</taxon>
        <taxon>Viridiplantae</taxon>
        <taxon>Streptophyta</taxon>
        <taxon>Embryophyta</taxon>
        <taxon>Tracheophyta</taxon>
        <taxon>Spermatophyta</taxon>
        <taxon>Magnoliopsida</taxon>
        <taxon>Liliopsida</taxon>
        <taxon>Zingiberales</taxon>
        <taxon>Musaceae</taxon>
        <taxon>Ensete</taxon>
    </lineage>
</organism>
<sequence>MNHAGKSDVWVRDISARIDQELVAIAERRVKELEGEVEKIQTELESLRSQQRKLEQEVGLLHSSLDGARNDRARLEGDVLSVIEAAAFLEAEGPKAVATYKASRGFESVLEKMGRVSYEFGYRVALKRLQGKHPEITIEQDPFAECPGGANVKMDLDQPFDDGTPSEKQPTL</sequence>
<name>A0A426Y2C0_ENSVE</name>
<keyword evidence="1" id="KW-0175">Coiled coil</keyword>
<reference evidence="3 4" key="1">
    <citation type="journal article" date="2014" name="Agronomy (Basel)">
        <title>A Draft Genome Sequence for Ensete ventricosum, the Drought-Tolerant Tree Against Hunger.</title>
        <authorList>
            <person name="Harrison J."/>
            <person name="Moore K.A."/>
            <person name="Paszkiewicz K."/>
            <person name="Jones T."/>
            <person name="Grant M."/>
            <person name="Ambacheew D."/>
            <person name="Muzemil S."/>
            <person name="Studholme D.J."/>
        </authorList>
    </citation>
    <scope>NUCLEOTIDE SEQUENCE [LARGE SCALE GENOMIC DNA]</scope>
</reference>
<accession>A0A426Y2C0</accession>
<comment type="caution">
    <text evidence="3">The sequence shown here is derived from an EMBL/GenBank/DDBJ whole genome shotgun (WGS) entry which is preliminary data.</text>
</comment>
<dbReference type="Proteomes" id="UP000287651">
    <property type="component" value="Unassembled WGS sequence"/>
</dbReference>
<evidence type="ECO:0000256" key="1">
    <source>
        <dbReference type="SAM" id="Coils"/>
    </source>
</evidence>